<evidence type="ECO:0000256" key="1">
    <source>
        <dbReference type="SAM" id="MobiDB-lite"/>
    </source>
</evidence>
<proteinExistence type="predicted"/>
<organism evidence="2 3">
    <name type="scientific">Hymenobacter montanus</name>
    <dbReference type="NCBI Taxonomy" id="2771359"/>
    <lineage>
        <taxon>Bacteria</taxon>
        <taxon>Pseudomonadati</taxon>
        <taxon>Bacteroidota</taxon>
        <taxon>Cytophagia</taxon>
        <taxon>Cytophagales</taxon>
        <taxon>Hymenobacteraceae</taxon>
        <taxon>Hymenobacter</taxon>
    </lineage>
</organism>
<accession>A0A927GJQ4</accession>
<evidence type="ECO:0000313" key="2">
    <source>
        <dbReference type="EMBL" id="MBD2768384.1"/>
    </source>
</evidence>
<feature type="region of interest" description="Disordered" evidence="1">
    <location>
        <begin position="17"/>
        <end position="62"/>
    </location>
</feature>
<dbReference type="Proteomes" id="UP000612233">
    <property type="component" value="Unassembled WGS sequence"/>
</dbReference>
<name>A0A927GJQ4_9BACT</name>
<feature type="compositionally biased region" description="Low complexity" evidence="1">
    <location>
        <begin position="17"/>
        <end position="27"/>
    </location>
</feature>
<dbReference type="AlphaFoldDB" id="A0A927GJQ4"/>
<feature type="compositionally biased region" description="Polar residues" evidence="1">
    <location>
        <begin position="41"/>
        <end position="50"/>
    </location>
</feature>
<dbReference type="EMBL" id="JACXAD010000010">
    <property type="protein sequence ID" value="MBD2768384.1"/>
    <property type="molecule type" value="Genomic_DNA"/>
</dbReference>
<sequence>MKSGATAHRTAAVEARAAGASLAAPGAQPGLPQMVVMVRSTHANDPTRGQTEGPRGRNSQSK</sequence>
<keyword evidence="3" id="KW-1185">Reference proteome</keyword>
<protein>
    <submittedName>
        <fullName evidence="2">Uncharacterized protein</fullName>
    </submittedName>
</protein>
<evidence type="ECO:0000313" key="3">
    <source>
        <dbReference type="Proteomes" id="UP000612233"/>
    </source>
</evidence>
<reference evidence="2" key="1">
    <citation type="submission" date="2020-09" db="EMBL/GenBank/DDBJ databases">
        <authorList>
            <person name="Kim M.K."/>
        </authorList>
    </citation>
    <scope>NUCLEOTIDE SEQUENCE</scope>
    <source>
        <strain evidence="2">BT664</strain>
    </source>
</reference>
<dbReference type="RefSeq" id="WP_191005194.1">
    <property type="nucleotide sequence ID" value="NZ_JACXAD010000010.1"/>
</dbReference>
<gene>
    <name evidence="2" type="ORF">IC235_10810</name>
</gene>
<comment type="caution">
    <text evidence="2">The sequence shown here is derived from an EMBL/GenBank/DDBJ whole genome shotgun (WGS) entry which is preliminary data.</text>
</comment>